<sequence>MPIVSGVDDVGKLADGHGQKPLRFVNIGSLAGTSLALNAAVLRAHTLALMGSRLGSISYDGLINSIAKVLQWVEPAGLLIATQSMRMALTL</sequence>
<name>A0ABW8NL96_9GAMM</name>
<reference evidence="1 2" key="1">
    <citation type="submission" date="2024-03" db="EMBL/GenBank/DDBJ databases">
        <title>High-quality draft genome sequence of Oceanobacter sp. wDCs-4.</title>
        <authorList>
            <person name="Dong C."/>
        </authorList>
    </citation>
    <scope>NUCLEOTIDE SEQUENCE [LARGE SCALE GENOMIC DNA]</scope>
    <source>
        <strain evidence="2">wDCs-4</strain>
    </source>
</reference>
<evidence type="ECO:0000313" key="2">
    <source>
        <dbReference type="Proteomes" id="UP001620597"/>
    </source>
</evidence>
<accession>A0ABW8NL96</accession>
<comment type="caution">
    <text evidence="1">The sequence shown here is derived from an EMBL/GenBank/DDBJ whole genome shotgun (WGS) entry which is preliminary data.</text>
</comment>
<dbReference type="EMBL" id="JBBKTX010000019">
    <property type="protein sequence ID" value="MFK4753748.1"/>
    <property type="molecule type" value="Genomic_DNA"/>
</dbReference>
<protein>
    <submittedName>
        <fullName evidence="1">Uncharacterized protein</fullName>
    </submittedName>
</protein>
<keyword evidence="2" id="KW-1185">Reference proteome</keyword>
<dbReference type="RefSeq" id="WP_416206750.1">
    <property type="nucleotide sequence ID" value="NZ_JBBKTX010000019.1"/>
</dbReference>
<gene>
    <name evidence="1" type="ORF">WG929_15135</name>
</gene>
<dbReference type="Proteomes" id="UP001620597">
    <property type="component" value="Unassembled WGS sequence"/>
</dbReference>
<evidence type="ECO:0000313" key="1">
    <source>
        <dbReference type="EMBL" id="MFK4753748.1"/>
    </source>
</evidence>
<proteinExistence type="predicted"/>
<organism evidence="1 2">
    <name type="scientific">Oceanobacter antarcticus</name>
    <dbReference type="NCBI Taxonomy" id="3133425"/>
    <lineage>
        <taxon>Bacteria</taxon>
        <taxon>Pseudomonadati</taxon>
        <taxon>Pseudomonadota</taxon>
        <taxon>Gammaproteobacteria</taxon>
        <taxon>Oceanospirillales</taxon>
        <taxon>Oceanospirillaceae</taxon>
        <taxon>Oceanobacter</taxon>
    </lineage>
</organism>